<dbReference type="GO" id="GO:0003700">
    <property type="term" value="F:DNA-binding transcription factor activity"/>
    <property type="evidence" value="ECO:0007669"/>
    <property type="project" value="InterPro"/>
</dbReference>
<gene>
    <name evidence="6" type="ORF">KL86APRO_11267</name>
</gene>
<dbReference type="EMBL" id="FLUO01000001">
    <property type="protein sequence ID" value="SBW00188.1"/>
    <property type="molecule type" value="Genomic_DNA"/>
</dbReference>
<protein>
    <submittedName>
        <fullName evidence="6">Transcriptional Regulator, LysR family protein</fullName>
    </submittedName>
</protein>
<dbReference type="InterPro" id="IPR036390">
    <property type="entry name" value="WH_DNA-bd_sf"/>
</dbReference>
<evidence type="ECO:0000256" key="3">
    <source>
        <dbReference type="ARBA" id="ARBA00023125"/>
    </source>
</evidence>
<dbReference type="InterPro" id="IPR000847">
    <property type="entry name" value="LysR_HTH_N"/>
</dbReference>
<dbReference type="GO" id="GO:0003677">
    <property type="term" value="F:DNA binding"/>
    <property type="evidence" value="ECO:0007669"/>
    <property type="project" value="UniProtKB-KW"/>
</dbReference>
<feature type="domain" description="HTH lysR-type" evidence="5">
    <location>
        <begin position="1"/>
        <end position="58"/>
    </location>
</feature>
<accession>A0A212JLA8</accession>
<dbReference type="FunFam" id="1.10.10.10:FF:000001">
    <property type="entry name" value="LysR family transcriptional regulator"/>
    <property type="match status" value="1"/>
</dbReference>
<dbReference type="PANTHER" id="PTHR30419">
    <property type="entry name" value="HTH-TYPE TRANSCRIPTIONAL REGULATOR YBHD"/>
    <property type="match status" value="1"/>
</dbReference>
<reference evidence="6" key="1">
    <citation type="submission" date="2016-04" db="EMBL/GenBank/DDBJ databases">
        <authorList>
            <person name="Evans L.H."/>
            <person name="Alamgir A."/>
            <person name="Owens N."/>
            <person name="Weber N.D."/>
            <person name="Virtaneva K."/>
            <person name="Barbian K."/>
            <person name="Babar A."/>
            <person name="Rosenke K."/>
        </authorList>
    </citation>
    <scope>NUCLEOTIDE SEQUENCE</scope>
    <source>
        <strain evidence="6">86</strain>
    </source>
</reference>
<dbReference type="Pfam" id="PF03466">
    <property type="entry name" value="LysR_substrate"/>
    <property type="match status" value="1"/>
</dbReference>
<evidence type="ECO:0000313" key="6">
    <source>
        <dbReference type="EMBL" id="SBW00188.1"/>
    </source>
</evidence>
<comment type="similarity">
    <text evidence="1">Belongs to the LysR transcriptional regulatory family.</text>
</comment>
<dbReference type="InterPro" id="IPR050950">
    <property type="entry name" value="HTH-type_LysR_regulators"/>
</dbReference>
<dbReference type="Gene3D" id="1.10.10.10">
    <property type="entry name" value="Winged helix-like DNA-binding domain superfamily/Winged helix DNA-binding domain"/>
    <property type="match status" value="1"/>
</dbReference>
<dbReference type="AlphaFoldDB" id="A0A212JLA8"/>
<evidence type="ECO:0000259" key="5">
    <source>
        <dbReference type="PROSITE" id="PS50931"/>
    </source>
</evidence>
<evidence type="ECO:0000256" key="4">
    <source>
        <dbReference type="ARBA" id="ARBA00023163"/>
    </source>
</evidence>
<proteinExistence type="inferred from homology"/>
<name>A0A212JLA8_9PROT</name>
<dbReference type="Pfam" id="PF00126">
    <property type="entry name" value="HTH_1"/>
    <property type="match status" value="1"/>
</dbReference>
<keyword evidence="4" id="KW-0804">Transcription</keyword>
<dbReference type="Gene3D" id="3.40.190.290">
    <property type="match status" value="1"/>
</dbReference>
<keyword evidence="3" id="KW-0238">DNA-binding</keyword>
<sequence>MDIRQLRSFVHAVETGSLSAAAVRLRVTQPALTRQIRLLEEEVGAPLLVRTGRGVKPTAAGLDVEVRARRVLAEFEALNAEVRARVAEVSGTVRIAFAPSIGAALGGAVLERFLALYPAVRVEAVTVLSAAARDALLRGRLDLGLIFPDPHPAPNLRLEPLWSETLSFVAPNRPPWTGRAEATLAEVLAQPLILPGKAHGLRAAVEAAAAERGLAVTVPVELASMNLQLDLVARGMGCSVFPAAACALGVAAGVLRVMPIADAALRRRAVLAWSRDYPPNRATLALVELLRDWGEWLPGVEGSRAG</sequence>
<organism evidence="6">
    <name type="scientific">uncultured Alphaproteobacteria bacterium</name>
    <dbReference type="NCBI Taxonomy" id="91750"/>
    <lineage>
        <taxon>Bacteria</taxon>
        <taxon>Pseudomonadati</taxon>
        <taxon>Pseudomonadota</taxon>
        <taxon>Alphaproteobacteria</taxon>
        <taxon>environmental samples</taxon>
    </lineage>
</organism>
<dbReference type="PROSITE" id="PS50931">
    <property type="entry name" value="HTH_LYSR"/>
    <property type="match status" value="1"/>
</dbReference>
<dbReference type="InterPro" id="IPR005119">
    <property type="entry name" value="LysR_subst-bd"/>
</dbReference>
<dbReference type="GO" id="GO:0005829">
    <property type="term" value="C:cytosol"/>
    <property type="evidence" value="ECO:0007669"/>
    <property type="project" value="TreeGrafter"/>
</dbReference>
<dbReference type="SUPFAM" id="SSF53850">
    <property type="entry name" value="Periplasmic binding protein-like II"/>
    <property type="match status" value="1"/>
</dbReference>
<evidence type="ECO:0000256" key="1">
    <source>
        <dbReference type="ARBA" id="ARBA00009437"/>
    </source>
</evidence>
<dbReference type="SUPFAM" id="SSF46785">
    <property type="entry name" value="Winged helix' DNA-binding domain"/>
    <property type="match status" value="1"/>
</dbReference>
<dbReference type="InterPro" id="IPR036388">
    <property type="entry name" value="WH-like_DNA-bd_sf"/>
</dbReference>
<dbReference type="PRINTS" id="PR00039">
    <property type="entry name" value="HTHLYSR"/>
</dbReference>
<evidence type="ECO:0000256" key="2">
    <source>
        <dbReference type="ARBA" id="ARBA00023015"/>
    </source>
</evidence>
<keyword evidence="2" id="KW-0805">Transcription regulation</keyword>